<dbReference type="AlphaFoldDB" id="A6IJD7"/>
<dbReference type="EMBL" id="CH473963">
    <property type="protein sequence ID" value="EDL99850.1"/>
    <property type="molecule type" value="Genomic_DNA"/>
</dbReference>
<reference evidence="2" key="1">
    <citation type="submission" date="2005-09" db="EMBL/GenBank/DDBJ databases">
        <authorList>
            <person name="Mural R.J."/>
            <person name="Li P.W."/>
            <person name="Adams M.D."/>
            <person name="Amanatides P.G."/>
            <person name="Baden-Tillson H."/>
            <person name="Barnstead M."/>
            <person name="Chin S.H."/>
            <person name="Dew I."/>
            <person name="Evans C.A."/>
            <person name="Ferriera S."/>
            <person name="Flanigan M."/>
            <person name="Fosler C."/>
            <person name="Glodek A."/>
            <person name="Gu Z."/>
            <person name="Holt R.A."/>
            <person name="Jennings D."/>
            <person name="Kraft C.L."/>
            <person name="Lu F."/>
            <person name="Nguyen T."/>
            <person name="Nusskern D.R."/>
            <person name="Pfannkoch C.M."/>
            <person name="Sitter C."/>
            <person name="Sutton G.G."/>
            <person name="Venter J.C."/>
            <person name="Wang Z."/>
            <person name="Woodage T."/>
            <person name="Zheng X.H."/>
            <person name="Zhong F."/>
        </authorList>
    </citation>
    <scope>NUCLEOTIDE SEQUENCE [LARGE SCALE GENOMIC DNA]</scope>
    <source>
        <strain>BN</strain>
        <strain evidence="2">Sprague-Dawley</strain>
    </source>
</reference>
<sequence>MNNLHSETESLRQKANIMEKEYLAVLSDGADPQVSCYITAPLHILQQVDCQITNDMSSFLVNDNEELVSNVITVACSDKKKKIPFPICIAIPFKARYKGNYRDIMVKMSDTNFQSSYLIPNLLERMRGGCKIQPVDPSLVSYLKTNQDPSCSVVSTSPLIYVQHPSTHPFQKPVTVFLPCSPLPDKKTLVFEKDHRGEESAAVHSNLPIPSYFNRSKSTSISKHGNNACGTLKLLGFTSRDSGWFGIDDIVVKVVQIGLVSFKLYEHLERFIVLQLSSPVDNSHLVSFVKSLEEASLSTTACIVLSHQKDNPHRVVILAVPAKELNLALKNLQSEGFGGLPE</sequence>
<dbReference type="PANTHER" id="PTHR28336:SF4">
    <property type="entry name" value="DEATH DOMAIN-CONTAINING PROTEIN 1"/>
    <property type="match status" value="1"/>
</dbReference>
<protein>
    <submittedName>
        <fullName evidence="1">RCG35965</fullName>
    </submittedName>
</protein>
<dbReference type="Proteomes" id="UP000234681">
    <property type="component" value="Chromosome 14"/>
</dbReference>
<evidence type="ECO:0000313" key="1">
    <source>
        <dbReference type="EMBL" id="EDL99850.1"/>
    </source>
</evidence>
<proteinExistence type="predicted"/>
<gene>
    <name evidence="1" type="ORF">rCG_35965</name>
</gene>
<dbReference type="Gene3D" id="2.60.220.30">
    <property type="match status" value="1"/>
</dbReference>
<organism evidence="1 2">
    <name type="scientific">Rattus norvegicus</name>
    <name type="common">Rat</name>
    <dbReference type="NCBI Taxonomy" id="10116"/>
    <lineage>
        <taxon>Eukaryota</taxon>
        <taxon>Metazoa</taxon>
        <taxon>Chordata</taxon>
        <taxon>Craniata</taxon>
        <taxon>Vertebrata</taxon>
        <taxon>Euteleostomi</taxon>
        <taxon>Mammalia</taxon>
        <taxon>Eutheria</taxon>
        <taxon>Euarchontoglires</taxon>
        <taxon>Glires</taxon>
        <taxon>Rodentia</taxon>
        <taxon>Myomorpha</taxon>
        <taxon>Muroidea</taxon>
        <taxon>Muridae</taxon>
        <taxon>Murinae</taxon>
        <taxon>Rattus</taxon>
    </lineage>
</organism>
<name>A6IJD7_RAT</name>
<dbReference type="PANTHER" id="PTHR28336">
    <property type="entry name" value="BA1-643"/>
    <property type="match status" value="1"/>
</dbReference>
<accession>A6IJD7</accession>
<evidence type="ECO:0000313" key="2">
    <source>
        <dbReference type="Proteomes" id="UP000234681"/>
    </source>
</evidence>